<dbReference type="EMBL" id="SMMG02000001">
    <property type="protein sequence ID" value="KAA3487294.1"/>
    <property type="molecule type" value="Genomic_DNA"/>
</dbReference>
<name>A0A5B6X1W9_9ROSI</name>
<evidence type="ECO:0000313" key="3">
    <source>
        <dbReference type="Proteomes" id="UP000325315"/>
    </source>
</evidence>
<reference evidence="3" key="1">
    <citation type="journal article" date="2019" name="Plant Biotechnol. J.">
        <title>Genome sequencing of the Australian wild diploid species Gossypium australe highlights disease resistance and delayed gland morphogenesis.</title>
        <authorList>
            <person name="Cai Y."/>
            <person name="Cai X."/>
            <person name="Wang Q."/>
            <person name="Wang P."/>
            <person name="Zhang Y."/>
            <person name="Cai C."/>
            <person name="Xu Y."/>
            <person name="Wang K."/>
            <person name="Zhou Z."/>
            <person name="Wang C."/>
            <person name="Geng S."/>
            <person name="Li B."/>
            <person name="Dong Q."/>
            <person name="Hou Y."/>
            <person name="Wang H."/>
            <person name="Ai P."/>
            <person name="Liu Z."/>
            <person name="Yi F."/>
            <person name="Sun M."/>
            <person name="An G."/>
            <person name="Cheng J."/>
            <person name="Zhang Y."/>
            <person name="Shi Q."/>
            <person name="Xie Y."/>
            <person name="Shi X."/>
            <person name="Chang Y."/>
            <person name="Huang F."/>
            <person name="Chen Y."/>
            <person name="Hong S."/>
            <person name="Mi L."/>
            <person name="Sun Q."/>
            <person name="Zhang L."/>
            <person name="Zhou B."/>
            <person name="Peng R."/>
            <person name="Zhang X."/>
            <person name="Liu F."/>
        </authorList>
    </citation>
    <scope>NUCLEOTIDE SEQUENCE [LARGE SCALE GENOMIC DNA]</scope>
    <source>
        <strain evidence="3">cv. PA1801</strain>
    </source>
</reference>
<keyword evidence="3" id="KW-1185">Reference proteome</keyword>
<accession>A0A5B6X1W9</accession>
<comment type="caution">
    <text evidence="2">The sequence shown here is derived from an EMBL/GenBank/DDBJ whole genome shotgun (WGS) entry which is preliminary data.</text>
</comment>
<sequence length="111" mass="12264">MDRTTTCSIDPINPKALKPLQVESSNCLENLLKPYMVKNGVLIQSQSATLKKFGEPNGNLGKEHCKVVALRSGKTLEPKTIEVEPNENEESQPSVEIPALEELELTKADEF</sequence>
<protein>
    <submittedName>
        <fullName evidence="2">Uncharacterized protein</fullName>
    </submittedName>
</protein>
<evidence type="ECO:0000256" key="1">
    <source>
        <dbReference type="SAM" id="MobiDB-lite"/>
    </source>
</evidence>
<dbReference type="Proteomes" id="UP000325315">
    <property type="component" value="Unassembled WGS sequence"/>
</dbReference>
<evidence type="ECO:0000313" key="2">
    <source>
        <dbReference type="EMBL" id="KAA3487294.1"/>
    </source>
</evidence>
<organism evidence="2 3">
    <name type="scientific">Gossypium australe</name>
    <dbReference type="NCBI Taxonomy" id="47621"/>
    <lineage>
        <taxon>Eukaryota</taxon>
        <taxon>Viridiplantae</taxon>
        <taxon>Streptophyta</taxon>
        <taxon>Embryophyta</taxon>
        <taxon>Tracheophyta</taxon>
        <taxon>Spermatophyta</taxon>
        <taxon>Magnoliopsida</taxon>
        <taxon>eudicotyledons</taxon>
        <taxon>Gunneridae</taxon>
        <taxon>Pentapetalae</taxon>
        <taxon>rosids</taxon>
        <taxon>malvids</taxon>
        <taxon>Malvales</taxon>
        <taxon>Malvaceae</taxon>
        <taxon>Malvoideae</taxon>
        <taxon>Gossypium</taxon>
    </lineage>
</organism>
<proteinExistence type="predicted"/>
<feature type="region of interest" description="Disordered" evidence="1">
    <location>
        <begin position="80"/>
        <end position="101"/>
    </location>
</feature>
<gene>
    <name evidence="2" type="ORF">EPI10_031129</name>
</gene>
<dbReference type="AlphaFoldDB" id="A0A5B6X1W9"/>
<dbReference type="OrthoDB" id="1002264at2759"/>